<gene>
    <name evidence="7" type="primary">murI</name>
    <name evidence="8" type="ORF">BBD42_23180</name>
</gene>
<dbReference type="HAMAP" id="MF_00258">
    <property type="entry name" value="Glu_racemase"/>
    <property type="match status" value="1"/>
</dbReference>
<evidence type="ECO:0000256" key="1">
    <source>
        <dbReference type="ARBA" id="ARBA00001602"/>
    </source>
</evidence>
<evidence type="ECO:0000256" key="4">
    <source>
        <dbReference type="ARBA" id="ARBA00022984"/>
    </source>
</evidence>
<dbReference type="RefSeq" id="WP_099520111.1">
    <property type="nucleotide sequence ID" value="NZ_CP016808.1"/>
</dbReference>
<dbReference type="GO" id="GO:0008360">
    <property type="term" value="P:regulation of cell shape"/>
    <property type="evidence" value="ECO:0007669"/>
    <property type="project" value="UniProtKB-KW"/>
</dbReference>
<feature type="binding site" evidence="7">
    <location>
        <begin position="71"/>
        <end position="72"/>
    </location>
    <ligand>
        <name>substrate</name>
    </ligand>
</feature>
<dbReference type="PANTHER" id="PTHR21198:SF3">
    <property type="entry name" value="GLUTAMATE RACEMASE"/>
    <property type="match status" value="1"/>
</dbReference>
<protein>
    <recommendedName>
        <fullName evidence="2 7">Glutamate racemase</fullName>
        <ecNumber evidence="2 7">5.1.1.3</ecNumber>
    </recommendedName>
</protein>
<feature type="binding site" evidence="7">
    <location>
        <begin position="39"/>
        <end position="40"/>
    </location>
    <ligand>
        <name>substrate</name>
    </ligand>
</feature>
<comment type="pathway">
    <text evidence="7">Cell wall biogenesis; peptidoglycan biosynthesis.</text>
</comment>
<feature type="active site" description="Proton donor/acceptor" evidence="7">
    <location>
        <position position="70"/>
    </location>
</feature>
<dbReference type="InterPro" id="IPR004391">
    <property type="entry name" value="Glu_race"/>
</dbReference>
<dbReference type="SUPFAM" id="SSF53681">
    <property type="entry name" value="Aspartate/glutamate racemase"/>
    <property type="match status" value="2"/>
</dbReference>
<comment type="similarity">
    <text evidence="7">Belongs to the aspartate/glutamate racemases family.</text>
</comment>
<reference evidence="8" key="1">
    <citation type="submission" date="2016-08" db="EMBL/GenBank/DDBJ databases">
        <title>Complete Genome Seqeunce of Paenibacillus sp. BIHB 4019 from tea rhizoplane.</title>
        <authorList>
            <person name="Thakur R."/>
            <person name="Swarnkar M.K."/>
            <person name="Gulati A."/>
        </authorList>
    </citation>
    <scope>NUCLEOTIDE SEQUENCE [LARGE SCALE GENOMIC DNA]</scope>
    <source>
        <strain evidence="8">BIHB4019</strain>
    </source>
</reference>
<dbReference type="PANTHER" id="PTHR21198">
    <property type="entry name" value="GLUTAMATE RACEMASE"/>
    <property type="match status" value="1"/>
</dbReference>
<dbReference type="InterPro" id="IPR015942">
    <property type="entry name" value="Asp/Glu/hydantoin_racemase"/>
</dbReference>
<dbReference type="PROSITE" id="PS00923">
    <property type="entry name" value="ASP_GLU_RACEMASE_1"/>
    <property type="match status" value="1"/>
</dbReference>
<dbReference type="EC" id="5.1.1.3" evidence="2 7"/>
<dbReference type="InterPro" id="IPR018187">
    <property type="entry name" value="Asp/Glu_racemase_AS_1"/>
</dbReference>
<dbReference type="InterPro" id="IPR001920">
    <property type="entry name" value="Asp/Glu_race"/>
</dbReference>
<dbReference type="Gene3D" id="3.40.50.1860">
    <property type="match status" value="2"/>
</dbReference>
<comment type="function">
    <text evidence="7">Provides the (R)-glutamate required for cell wall biosynthesis.</text>
</comment>
<dbReference type="AlphaFoldDB" id="A0A1B2DMW9"/>
<feature type="active site" description="Proton donor/acceptor" evidence="7">
    <location>
        <position position="182"/>
    </location>
</feature>
<dbReference type="EMBL" id="CP016808">
    <property type="protein sequence ID" value="ANY69060.1"/>
    <property type="molecule type" value="Genomic_DNA"/>
</dbReference>
<keyword evidence="4 7" id="KW-0573">Peptidoglycan synthesis</keyword>
<evidence type="ECO:0000256" key="5">
    <source>
        <dbReference type="ARBA" id="ARBA00023235"/>
    </source>
</evidence>
<dbReference type="UniPathway" id="UPA00219"/>
<sequence>MKIGFLDSGIGGLTVMATAIQMLPAQDYLFMADNLHVPYGTKSKEEVRAYILEAVETMVGEGMDALVVACNTATSIAVAELRTMYSFPIVGMEPAVKPAVEMNRKTGKRVLVFATPLTLQQPKYYALVSRVDDEGIVDSLPLPELVHYCEELQFDKSIMSDYFRSKLADYDLDRYGMIVLGCTHYPFYKGLLREILPPHIQIIDGNVGTVKRLMALLSRVGMVGGVRSGSVRFMCTGNDAAYIEKIRTAFELISESNIQNEETMKE</sequence>
<evidence type="ECO:0000313" key="8">
    <source>
        <dbReference type="EMBL" id="ANY69060.1"/>
    </source>
</evidence>
<dbReference type="GO" id="GO:0008881">
    <property type="term" value="F:glutamate racemase activity"/>
    <property type="evidence" value="ECO:0007669"/>
    <property type="project" value="UniProtKB-UniRule"/>
</dbReference>
<keyword evidence="5 7" id="KW-0413">Isomerase</keyword>
<feature type="binding site" evidence="7">
    <location>
        <begin position="7"/>
        <end position="8"/>
    </location>
    <ligand>
        <name>substrate</name>
    </ligand>
</feature>
<evidence type="ECO:0000256" key="7">
    <source>
        <dbReference type="HAMAP-Rule" id="MF_00258"/>
    </source>
</evidence>
<dbReference type="NCBIfam" id="TIGR00067">
    <property type="entry name" value="glut_race"/>
    <property type="match status" value="1"/>
</dbReference>
<evidence type="ECO:0000256" key="6">
    <source>
        <dbReference type="ARBA" id="ARBA00023316"/>
    </source>
</evidence>
<dbReference type="Pfam" id="PF01177">
    <property type="entry name" value="Asp_Glu_race"/>
    <property type="match status" value="1"/>
</dbReference>
<organism evidence="8">
    <name type="scientific">Paenibacillus sp. BIHB 4019</name>
    <dbReference type="NCBI Taxonomy" id="1870819"/>
    <lineage>
        <taxon>Bacteria</taxon>
        <taxon>Bacillati</taxon>
        <taxon>Bacillota</taxon>
        <taxon>Bacilli</taxon>
        <taxon>Bacillales</taxon>
        <taxon>Paenibacillaceae</taxon>
        <taxon>Paenibacillus</taxon>
    </lineage>
</organism>
<keyword evidence="6 7" id="KW-0961">Cell wall biogenesis/degradation</keyword>
<comment type="catalytic activity">
    <reaction evidence="1 7">
        <text>L-glutamate = D-glutamate</text>
        <dbReference type="Rhea" id="RHEA:12813"/>
        <dbReference type="ChEBI" id="CHEBI:29985"/>
        <dbReference type="ChEBI" id="CHEBI:29986"/>
        <dbReference type="EC" id="5.1.1.3"/>
    </reaction>
</comment>
<dbReference type="GO" id="GO:0071555">
    <property type="term" value="P:cell wall organization"/>
    <property type="evidence" value="ECO:0007669"/>
    <property type="project" value="UniProtKB-KW"/>
</dbReference>
<feature type="binding site" evidence="7">
    <location>
        <begin position="183"/>
        <end position="184"/>
    </location>
    <ligand>
        <name>substrate</name>
    </ligand>
</feature>
<proteinExistence type="inferred from homology"/>
<evidence type="ECO:0000256" key="2">
    <source>
        <dbReference type="ARBA" id="ARBA00013090"/>
    </source>
</evidence>
<keyword evidence="3 7" id="KW-0133">Cell shape</keyword>
<dbReference type="GO" id="GO:0009252">
    <property type="term" value="P:peptidoglycan biosynthetic process"/>
    <property type="evidence" value="ECO:0007669"/>
    <property type="project" value="UniProtKB-UniRule"/>
</dbReference>
<evidence type="ECO:0000256" key="3">
    <source>
        <dbReference type="ARBA" id="ARBA00022960"/>
    </source>
</evidence>
<accession>A0A1B2DMW9</accession>
<name>A0A1B2DMW9_9BACL</name>